<protein>
    <submittedName>
        <fullName evidence="1">Uncharacterized protein</fullName>
    </submittedName>
</protein>
<dbReference type="AlphaFoldDB" id="A0A9W7DZX4"/>
<dbReference type="SUPFAM" id="SSF52317">
    <property type="entry name" value="Class I glutamine amidotransferase-like"/>
    <property type="match status" value="1"/>
</dbReference>
<dbReference type="PANTHER" id="PTHR10224">
    <property type="entry name" value="ES1 PROTEIN HOMOLOG, MITOCHONDRIAL"/>
    <property type="match status" value="1"/>
</dbReference>
<gene>
    <name evidence="1" type="ORF">TrLO_g15897</name>
</gene>
<name>A0A9W7DZX4_9STRA</name>
<dbReference type="InterPro" id="IPR029062">
    <property type="entry name" value="Class_I_gatase-like"/>
</dbReference>
<accession>A0A9W7DZX4</accession>
<reference evidence="2" key="1">
    <citation type="journal article" date="2023" name="Commun. Biol.">
        <title>Genome analysis of Parmales, the sister group of diatoms, reveals the evolutionary specialization of diatoms from phago-mixotrophs to photoautotrophs.</title>
        <authorList>
            <person name="Ban H."/>
            <person name="Sato S."/>
            <person name="Yoshikawa S."/>
            <person name="Yamada K."/>
            <person name="Nakamura Y."/>
            <person name="Ichinomiya M."/>
            <person name="Sato N."/>
            <person name="Blanc-Mathieu R."/>
            <person name="Endo H."/>
            <person name="Kuwata A."/>
            <person name="Ogata H."/>
        </authorList>
    </citation>
    <scope>NUCLEOTIDE SEQUENCE [LARGE SCALE GENOMIC DNA]</scope>
    <source>
        <strain evidence="2">NIES 3700</strain>
    </source>
</reference>
<dbReference type="Proteomes" id="UP001165122">
    <property type="component" value="Unassembled WGS sequence"/>
</dbReference>
<evidence type="ECO:0000313" key="2">
    <source>
        <dbReference type="Proteomes" id="UP001165122"/>
    </source>
</evidence>
<keyword evidence="2" id="KW-1185">Reference proteome</keyword>
<dbReference type="EMBL" id="BRXW01000496">
    <property type="protein sequence ID" value="GMH60215.1"/>
    <property type="molecule type" value="Genomic_DNA"/>
</dbReference>
<dbReference type="Gene3D" id="3.40.50.880">
    <property type="match status" value="1"/>
</dbReference>
<comment type="caution">
    <text evidence="1">The sequence shown here is derived from an EMBL/GenBank/DDBJ whole genome shotgun (WGS) entry which is preliminary data.</text>
</comment>
<sequence length="239" mass="24844">MLARSIRAFSSSSSSKPNVAVILSGCGVYDGTEVTEGVSTLIHLSSANALFTCYAPDKDQMHAVDHTCGEEHAATRNVLVESARIARGVVSPLASLDASKYSALVIPGGFGAAKNLSSFAVDGPDMTVDPDLAKVIKGFRSENKPIGMCCIAPTIAAKMIPNAKLTVGQSSGPEEMWPHSGAAGSCEAMGATHVDTEIDGVCIDSDNKLVTSAAYMKNASPSEVHESVGLMVKQVLKMI</sequence>
<evidence type="ECO:0000313" key="1">
    <source>
        <dbReference type="EMBL" id="GMH60215.1"/>
    </source>
</evidence>
<dbReference type="OrthoDB" id="543156at2759"/>
<dbReference type="NCBIfam" id="NF008747">
    <property type="entry name" value="PRK11780.1"/>
    <property type="match status" value="1"/>
</dbReference>
<organism evidence="1 2">
    <name type="scientific">Triparma laevis f. longispina</name>
    <dbReference type="NCBI Taxonomy" id="1714387"/>
    <lineage>
        <taxon>Eukaryota</taxon>
        <taxon>Sar</taxon>
        <taxon>Stramenopiles</taxon>
        <taxon>Ochrophyta</taxon>
        <taxon>Bolidophyceae</taxon>
        <taxon>Parmales</taxon>
        <taxon>Triparmaceae</taxon>
        <taxon>Triparma</taxon>
    </lineage>
</organism>
<dbReference type="PANTHER" id="PTHR10224:SF12">
    <property type="entry name" value="GLYOXALASE ELBB"/>
    <property type="match status" value="1"/>
</dbReference>
<proteinExistence type="predicted"/>